<sequence length="100" mass="11574">MLTPTTRLRLQEIIGRIADSRPVSLHERIYVQKFADRDASVWSWLRRAQRTQRRGEPESELDRFMGSLDLGDPCDNGGFNPGRDDLGDWFSGAPNWLRRS</sequence>
<keyword evidence="2" id="KW-1185">Reference proteome</keyword>
<name>A0ABU5RXH7_9CYAN</name>
<comment type="caution">
    <text evidence="1">The sequence shown here is derived from an EMBL/GenBank/DDBJ whole genome shotgun (WGS) entry which is preliminary data.</text>
</comment>
<dbReference type="Proteomes" id="UP001304461">
    <property type="component" value="Unassembled WGS sequence"/>
</dbReference>
<accession>A0ABU5RXH7</accession>
<gene>
    <name evidence="1" type="ORF">VB738_14615</name>
</gene>
<dbReference type="EMBL" id="JAYGHX010000012">
    <property type="protein sequence ID" value="MEA5392493.1"/>
    <property type="molecule type" value="Genomic_DNA"/>
</dbReference>
<proteinExistence type="predicted"/>
<organism evidence="1 2">
    <name type="scientific">Cyanobium gracile UHCC 0139</name>
    <dbReference type="NCBI Taxonomy" id="3110308"/>
    <lineage>
        <taxon>Bacteria</taxon>
        <taxon>Bacillati</taxon>
        <taxon>Cyanobacteriota</taxon>
        <taxon>Cyanophyceae</taxon>
        <taxon>Synechococcales</taxon>
        <taxon>Prochlorococcaceae</taxon>
        <taxon>Cyanobium</taxon>
    </lineage>
</organism>
<reference evidence="1 2" key="1">
    <citation type="submission" date="2023-12" db="EMBL/GenBank/DDBJ databases">
        <title>Baltic Sea Cyanobacteria.</title>
        <authorList>
            <person name="Delbaje E."/>
            <person name="Fewer D.P."/>
            <person name="Shishido T.K."/>
        </authorList>
    </citation>
    <scope>NUCLEOTIDE SEQUENCE [LARGE SCALE GENOMIC DNA]</scope>
    <source>
        <strain evidence="1 2">UHCC 0139</strain>
    </source>
</reference>
<evidence type="ECO:0000313" key="2">
    <source>
        <dbReference type="Proteomes" id="UP001304461"/>
    </source>
</evidence>
<dbReference type="RefSeq" id="WP_323306441.1">
    <property type="nucleotide sequence ID" value="NZ_JAYGHX010000012.1"/>
</dbReference>
<protein>
    <submittedName>
        <fullName evidence="1">Uncharacterized protein</fullName>
    </submittedName>
</protein>
<evidence type="ECO:0000313" key="1">
    <source>
        <dbReference type="EMBL" id="MEA5392493.1"/>
    </source>
</evidence>